<organism evidence="3 4">
    <name type="scientific">Oryza sativa subsp. indica</name>
    <name type="common">Rice</name>
    <dbReference type="NCBI Taxonomy" id="39946"/>
    <lineage>
        <taxon>Eukaryota</taxon>
        <taxon>Viridiplantae</taxon>
        <taxon>Streptophyta</taxon>
        <taxon>Embryophyta</taxon>
        <taxon>Tracheophyta</taxon>
        <taxon>Spermatophyta</taxon>
        <taxon>Magnoliopsida</taxon>
        <taxon>Liliopsida</taxon>
        <taxon>Poales</taxon>
        <taxon>Poaceae</taxon>
        <taxon>BOP clade</taxon>
        <taxon>Oryzoideae</taxon>
        <taxon>Oryzeae</taxon>
        <taxon>Oryzinae</taxon>
        <taxon>Oryza</taxon>
        <taxon>Oryza sativa</taxon>
    </lineage>
</organism>
<evidence type="ECO:0000259" key="2">
    <source>
        <dbReference type="Pfam" id="PF12274"/>
    </source>
</evidence>
<proteinExistence type="predicted"/>
<feature type="compositionally biased region" description="Basic residues" evidence="1">
    <location>
        <begin position="19"/>
        <end position="28"/>
    </location>
</feature>
<dbReference type="Gramene" id="BGIOSGA006542-TA">
    <property type="protein sequence ID" value="BGIOSGA006542-PA"/>
    <property type="gene ID" value="BGIOSGA006542"/>
</dbReference>
<dbReference type="HOGENOM" id="CLU_035562_3_1_1"/>
<feature type="region of interest" description="Disordered" evidence="1">
    <location>
        <begin position="63"/>
        <end position="105"/>
    </location>
</feature>
<feature type="domain" description="DUF3615" evidence="2">
    <location>
        <begin position="251"/>
        <end position="350"/>
    </location>
</feature>
<dbReference type="PANTHER" id="PTHR33326:SF38">
    <property type="entry name" value="EXPRESSED PROTEIN"/>
    <property type="match status" value="1"/>
</dbReference>
<gene>
    <name evidence="3" type="ORF">OsI_07073</name>
</gene>
<feature type="region of interest" description="Disordered" evidence="1">
    <location>
        <begin position="208"/>
        <end position="228"/>
    </location>
</feature>
<evidence type="ECO:0000313" key="4">
    <source>
        <dbReference type="Proteomes" id="UP000007015"/>
    </source>
</evidence>
<feature type="compositionally biased region" description="Basic and acidic residues" evidence="1">
    <location>
        <begin position="208"/>
        <end position="222"/>
    </location>
</feature>
<dbReference type="Proteomes" id="UP000007015">
    <property type="component" value="Chromosome 2"/>
</dbReference>
<sequence>MDGEAAGGRAGRGRGDRSTRRRPGRRGTRYPVSSSSSSPPVLDYYSIHDQTWGTGTISHIQQSALYSQRKRRSGQKRGEQSPTLPVKERDDDVSSSELGPTSKDLSKVEALSLDDSQHASGSTDCVVVHAGNTGSDGLDSTFAQPAALEEAVSPSLSEEIREYEEYLKEHTFDSMEAAFEYLRTGQRVVLPKVEFSDDESSSEQFLLEKSEDQSTLEPEHDQSVVTQAQCDDSSFEEITQNGKKWMSEEAMVAFEKYITRRDDLKEYDYQFDELLHQCFNVEHYYKIFHHFNFTVKMKAPCSTDWTSVLYFAEVKELLGHKIYFCSPLEPNEDGNCYACKNQGMENLKHPIVGVFDRGFPTQVFPYTYSSGSEDEAWL</sequence>
<name>A2X4E4_ORYSI</name>
<dbReference type="PANTHER" id="PTHR33326">
    <property type="entry name" value="OS05G0543800 PROTEIN"/>
    <property type="match status" value="1"/>
</dbReference>
<feature type="region of interest" description="Disordered" evidence="1">
    <location>
        <begin position="1"/>
        <end position="45"/>
    </location>
</feature>
<evidence type="ECO:0000313" key="3">
    <source>
        <dbReference type="EMBL" id="EAY85704.1"/>
    </source>
</evidence>
<keyword evidence="4" id="KW-1185">Reference proteome</keyword>
<dbReference type="Pfam" id="PF12274">
    <property type="entry name" value="DUF3615"/>
    <property type="match status" value="1"/>
</dbReference>
<accession>A2X4E4</accession>
<dbReference type="EMBL" id="CM000127">
    <property type="protein sequence ID" value="EAY85704.1"/>
    <property type="molecule type" value="Genomic_DNA"/>
</dbReference>
<dbReference type="InterPro" id="IPR022059">
    <property type="entry name" value="DUF3615"/>
</dbReference>
<reference evidence="3 4" key="1">
    <citation type="journal article" date="2005" name="PLoS Biol.">
        <title>The genomes of Oryza sativa: a history of duplications.</title>
        <authorList>
            <person name="Yu J."/>
            <person name="Wang J."/>
            <person name="Lin W."/>
            <person name="Li S."/>
            <person name="Li H."/>
            <person name="Zhou J."/>
            <person name="Ni P."/>
            <person name="Dong W."/>
            <person name="Hu S."/>
            <person name="Zeng C."/>
            <person name="Zhang J."/>
            <person name="Zhang Y."/>
            <person name="Li R."/>
            <person name="Xu Z."/>
            <person name="Li S."/>
            <person name="Li X."/>
            <person name="Zheng H."/>
            <person name="Cong L."/>
            <person name="Lin L."/>
            <person name="Yin J."/>
            <person name="Geng J."/>
            <person name="Li G."/>
            <person name="Shi J."/>
            <person name="Liu J."/>
            <person name="Lv H."/>
            <person name="Li J."/>
            <person name="Wang J."/>
            <person name="Deng Y."/>
            <person name="Ran L."/>
            <person name="Shi X."/>
            <person name="Wang X."/>
            <person name="Wu Q."/>
            <person name="Li C."/>
            <person name="Ren X."/>
            <person name="Wang J."/>
            <person name="Wang X."/>
            <person name="Li D."/>
            <person name="Liu D."/>
            <person name="Zhang X."/>
            <person name="Ji Z."/>
            <person name="Zhao W."/>
            <person name="Sun Y."/>
            <person name="Zhang Z."/>
            <person name="Bao J."/>
            <person name="Han Y."/>
            <person name="Dong L."/>
            <person name="Ji J."/>
            <person name="Chen P."/>
            <person name="Wu S."/>
            <person name="Liu J."/>
            <person name="Xiao Y."/>
            <person name="Bu D."/>
            <person name="Tan J."/>
            <person name="Yang L."/>
            <person name="Ye C."/>
            <person name="Zhang J."/>
            <person name="Xu J."/>
            <person name="Zhou Y."/>
            <person name="Yu Y."/>
            <person name="Zhang B."/>
            <person name="Zhuang S."/>
            <person name="Wei H."/>
            <person name="Liu B."/>
            <person name="Lei M."/>
            <person name="Yu H."/>
            <person name="Li Y."/>
            <person name="Xu H."/>
            <person name="Wei S."/>
            <person name="He X."/>
            <person name="Fang L."/>
            <person name="Zhang Z."/>
            <person name="Zhang Y."/>
            <person name="Huang X."/>
            <person name="Su Z."/>
            <person name="Tong W."/>
            <person name="Li J."/>
            <person name="Tong Z."/>
            <person name="Li S."/>
            <person name="Ye J."/>
            <person name="Wang L."/>
            <person name="Fang L."/>
            <person name="Lei T."/>
            <person name="Chen C."/>
            <person name="Chen H."/>
            <person name="Xu Z."/>
            <person name="Li H."/>
            <person name="Huang H."/>
            <person name="Zhang F."/>
            <person name="Xu H."/>
            <person name="Li N."/>
            <person name="Zhao C."/>
            <person name="Li S."/>
            <person name="Dong L."/>
            <person name="Huang Y."/>
            <person name="Li L."/>
            <person name="Xi Y."/>
            <person name="Qi Q."/>
            <person name="Li W."/>
            <person name="Zhang B."/>
            <person name="Hu W."/>
            <person name="Zhang Y."/>
            <person name="Tian X."/>
            <person name="Jiao Y."/>
            <person name="Liang X."/>
            <person name="Jin J."/>
            <person name="Gao L."/>
            <person name="Zheng W."/>
            <person name="Hao B."/>
            <person name="Liu S."/>
            <person name="Wang W."/>
            <person name="Yuan L."/>
            <person name="Cao M."/>
            <person name="McDermott J."/>
            <person name="Samudrala R."/>
            <person name="Wang J."/>
            <person name="Wong G.K."/>
            <person name="Yang H."/>
        </authorList>
    </citation>
    <scope>NUCLEOTIDE SEQUENCE [LARGE SCALE GENOMIC DNA]</scope>
    <source>
        <strain evidence="4">cv. 93-11</strain>
    </source>
</reference>
<dbReference type="OMA" id="MEAVCEF"/>
<dbReference type="AlphaFoldDB" id="A2X4E4"/>
<feature type="compositionally biased region" description="Gly residues" evidence="1">
    <location>
        <begin position="1"/>
        <end position="10"/>
    </location>
</feature>
<evidence type="ECO:0000256" key="1">
    <source>
        <dbReference type="SAM" id="MobiDB-lite"/>
    </source>
</evidence>
<protein>
    <recommendedName>
        <fullName evidence="2">DUF3615 domain-containing protein</fullName>
    </recommendedName>
</protein>
<feature type="compositionally biased region" description="Low complexity" evidence="1">
    <location>
        <begin position="29"/>
        <end position="41"/>
    </location>
</feature>